<comment type="cofactor">
    <cofactor evidence="1">
        <name>Ca(2+)</name>
        <dbReference type="ChEBI" id="CHEBI:29108"/>
    </cofactor>
</comment>
<keyword evidence="5" id="KW-1185">Reference proteome</keyword>
<dbReference type="SUPFAM" id="SSF74650">
    <property type="entry name" value="Galactose mutarotase-like"/>
    <property type="match status" value="1"/>
</dbReference>
<dbReference type="GO" id="GO:0030246">
    <property type="term" value="F:carbohydrate binding"/>
    <property type="evidence" value="ECO:0007669"/>
    <property type="project" value="InterPro"/>
</dbReference>
<dbReference type="Proteomes" id="UP000599688">
    <property type="component" value="Unassembled WGS sequence"/>
</dbReference>
<sequence length="298" mass="34086">MKIEKYTAKDKALKQINLQSPDGNLIADFSLLEGGRLQQLSYKNQLIIADLEHKTYAESFASSILFPFANRIQHGNYSHNGKNYQLDCNENGAQNAIHGLVYNKEFKLVNQYQNQKESILILNFEDVNPPNGFPFPYSIQLTYTLQNTALYVAVQIVNKGTESFPFTIGWHPYFVSQNMAKTLLEFDSLKKILFNQEQITIGLAHSFAPKPFPLNTPYIDDCFVLYNPNIKLQTENYKLNVNGGSDTKYLQLYAPTNENRIAIEPMTGISDSFNHKKGLKTLVENQAYTETWKIKFNN</sequence>
<dbReference type="GO" id="GO:0006006">
    <property type="term" value="P:glucose metabolic process"/>
    <property type="evidence" value="ECO:0007669"/>
    <property type="project" value="TreeGrafter"/>
</dbReference>
<keyword evidence="3" id="KW-0106">Calcium</keyword>
<reference evidence="4 5" key="1">
    <citation type="journal article" date="2014" name="Int. J. Syst. Evol. Microbiol.">
        <title>Complete genome sequence of Corynebacterium casei LMG S-19264T (=DSM 44701T), isolated from a smear-ripened cheese.</title>
        <authorList>
            <consortium name="US DOE Joint Genome Institute (JGI-PGF)"/>
            <person name="Walter F."/>
            <person name="Albersmeier A."/>
            <person name="Kalinowski J."/>
            <person name="Ruckert C."/>
        </authorList>
    </citation>
    <scope>NUCLEOTIDE SEQUENCE [LARGE SCALE GENOMIC DNA]</scope>
    <source>
        <strain evidence="4 5">CGMCC 1.12925</strain>
    </source>
</reference>
<dbReference type="Pfam" id="PF01263">
    <property type="entry name" value="Aldose_epim"/>
    <property type="match status" value="1"/>
</dbReference>
<dbReference type="CDD" id="cd01081">
    <property type="entry name" value="Aldose_epim"/>
    <property type="match status" value="1"/>
</dbReference>
<dbReference type="InterPro" id="IPR011013">
    <property type="entry name" value="Gal_mutarotase_sf_dom"/>
</dbReference>
<evidence type="ECO:0000256" key="2">
    <source>
        <dbReference type="ARBA" id="ARBA00011245"/>
    </source>
</evidence>
<proteinExistence type="predicted"/>
<dbReference type="RefSeq" id="WP_188406671.1">
    <property type="nucleotide sequence ID" value="NZ_BMGL01000011.1"/>
</dbReference>
<evidence type="ECO:0000256" key="3">
    <source>
        <dbReference type="ARBA" id="ARBA00022837"/>
    </source>
</evidence>
<dbReference type="PANTHER" id="PTHR10091">
    <property type="entry name" value="ALDOSE-1-EPIMERASE"/>
    <property type="match status" value="1"/>
</dbReference>
<dbReference type="AlphaFoldDB" id="A0A916ZY61"/>
<dbReference type="InterPro" id="IPR008183">
    <property type="entry name" value="Aldose_1/G6P_1-epimerase"/>
</dbReference>
<dbReference type="InterPro" id="IPR014718">
    <property type="entry name" value="GH-type_carb-bd"/>
</dbReference>
<protein>
    <submittedName>
        <fullName evidence="4">Aldose epimerase</fullName>
    </submittedName>
</protein>
<dbReference type="Gene3D" id="2.70.98.10">
    <property type="match status" value="1"/>
</dbReference>
<dbReference type="EMBL" id="BMGL01000011">
    <property type="protein sequence ID" value="GGE18482.1"/>
    <property type="molecule type" value="Genomic_DNA"/>
</dbReference>
<evidence type="ECO:0000313" key="4">
    <source>
        <dbReference type="EMBL" id="GGE18482.1"/>
    </source>
</evidence>
<dbReference type="GO" id="GO:0033499">
    <property type="term" value="P:galactose catabolic process via UDP-galactose, Leloir pathway"/>
    <property type="evidence" value="ECO:0007669"/>
    <property type="project" value="TreeGrafter"/>
</dbReference>
<comment type="subunit">
    <text evidence="2">Monomer.</text>
</comment>
<accession>A0A916ZY61</accession>
<organism evidence="4 5">
    <name type="scientific">Psychroflexus salis</name>
    <dbReference type="NCBI Taxonomy" id="1526574"/>
    <lineage>
        <taxon>Bacteria</taxon>
        <taxon>Pseudomonadati</taxon>
        <taxon>Bacteroidota</taxon>
        <taxon>Flavobacteriia</taxon>
        <taxon>Flavobacteriales</taxon>
        <taxon>Flavobacteriaceae</taxon>
        <taxon>Psychroflexus</taxon>
    </lineage>
</organism>
<dbReference type="GO" id="GO:0004034">
    <property type="term" value="F:aldose 1-epimerase activity"/>
    <property type="evidence" value="ECO:0007669"/>
    <property type="project" value="TreeGrafter"/>
</dbReference>
<dbReference type="PANTHER" id="PTHR10091:SF0">
    <property type="entry name" value="GALACTOSE MUTAROTASE"/>
    <property type="match status" value="1"/>
</dbReference>
<evidence type="ECO:0000256" key="1">
    <source>
        <dbReference type="ARBA" id="ARBA00001913"/>
    </source>
</evidence>
<comment type="caution">
    <text evidence="4">The sequence shown here is derived from an EMBL/GenBank/DDBJ whole genome shotgun (WGS) entry which is preliminary data.</text>
</comment>
<name>A0A916ZY61_9FLAO</name>
<gene>
    <name evidence="4" type="ORF">GCM10010831_19560</name>
</gene>
<evidence type="ECO:0000313" key="5">
    <source>
        <dbReference type="Proteomes" id="UP000599688"/>
    </source>
</evidence>